<dbReference type="Gene3D" id="3.40.50.1000">
    <property type="entry name" value="HAD superfamily/HAD-like"/>
    <property type="match status" value="1"/>
</dbReference>
<evidence type="ECO:0000313" key="1">
    <source>
        <dbReference type="EMBL" id="PHK93414.1"/>
    </source>
</evidence>
<name>A0A2C7A8P6_9PROT</name>
<comment type="caution">
    <text evidence="1">The sequence shown here is derived from an EMBL/GenBank/DDBJ whole genome shotgun (WGS) entry which is preliminary data.</text>
</comment>
<keyword evidence="1" id="KW-0378">Hydrolase</keyword>
<protein>
    <submittedName>
        <fullName evidence="1">HAD family hydrolase</fullName>
    </submittedName>
</protein>
<dbReference type="InterPro" id="IPR036412">
    <property type="entry name" value="HAD-like_sf"/>
</dbReference>
<proteinExistence type="predicted"/>
<dbReference type="InterPro" id="IPR023214">
    <property type="entry name" value="HAD_sf"/>
</dbReference>
<keyword evidence="2" id="KW-1185">Reference proteome</keyword>
<dbReference type="EMBL" id="PDNU01000047">
    <property type="protein sequence ID" value="PHK93414.1"/>
    <property type="molecule type" value="Genomic_DNA"/>
</dbReference>
<evidence type="ECO:0000313" key="2">
    <source>
        <dbReference type="Proteomes" id="UP000223527"/>
    </source>
</evidence>
<dbReference type="OrthoDB" id="9797743at2"/>
<reference evidence="1 2" key="1">
    <citation type="submission" date="2017-10" db="EMBL/GenBank/DDBJ databases">
        <authorList>
            <person name="Banno H."/>
            <person name="Chua N.-H."/>
        </authorList>
    </citation>
    <scope>NUCLEOTIDE SEQUENCE [LARGE SCALE GENOMIC DNA]</scope>
    <source>
        <strain evidence="1 2">YW11</strain>
    </source>
</reference>
<dbReference type="SUPFAM" id="SSF56784">
    <property type="entry name" value="HAD-like"/>
    <property type="match status" value="1"/>
</dbReference>
<organism evidence="1 2">
    <name type="scientific">Teichococcus rhizosphaerae</name>
    <dbReference type="NCBI Taxonomy" id="1335062"/>
    <lineage>
        <taxon>Bacteria</taxon>
        <taxon>Pseudomonadati</taxon>
        <taxon>Pseudomonadota</taxon>
        <taxon>Alphaproteobacteria</taxon>
        <taxon>Acetobacterales</taxon>
        <taxon>Roseomonadaceae</taxon>
        <taxon>Roseomonas</taxon>
    </lineage>
</organism>
<dbReference type="GO" id="GO:0016787">
    <property type="term" value="F:hydrolase activity"/>
    <property type="evidence" value="ECO:0007669"/>
    <property type="project" value="UniProtKB-KW"/>
</dbReference>
<accession>A0A2C7A8P6</accession>
<sequence length="36" mass="3897">MAPSDCAVFEDSDEGVEAAHRASMTCYDIRSAFQSV</sequence>
<dbReference type="AlphaFoldDB" id="A0A2C7A8P6"/>
<gene>
    <name evidence="1" type="ORF">CR162_18580</name>
</gene>
<dbReference type="Proteomes" id="UP000223527">
    <property type="component" value="Unassembled WGS sequence"/>
</dbReference>